<name>E0E0W7_9FIRM</name>
<dbReference type="GO" id="GO:0005886">
    <property type="term" value="C:plasma membrane"/>
    <property type="evidence" value="ECO:0007669"/>
    <property type="project" value="UniProtKB-SubCell"/>
</dbReference>
<keyword evidence="5 10" id="KW-0472">Membrane</keyword>
<evidence type="ECO:0000256" key="9">
    <source>
        <dbReference type="ARBA" id="ARBA00049940"/>
    </source>
</evidence>
<evidence type="ECO:0000313" key="11">
    <source>
        <dbReference type="EMBL" id="EFM65457.1"/>
    </source>
</evidence>
<feature type="binding site" evidence="10">
    <location>
        <position position="101"/>
    </location>
    <ligand>
        <name>Na(+)</name>
        <dbReference type="ChEBI" id="CHEBI:29101"/>
        <note>structural</note>
    </ligand>
</feature>
<keyword evidence="10" id="KW-0479">Metal-binding</keyword>
<dbReference type="GeneID" id="84801525"/>
<evidence type="ECO:0000256" key="4">
    <source>
        <dbReference type="ARBA" id="ARBA00022989"/>
    </source>
</evidence>
<feature type="transmembrane region" description="Helical" evidence="10">
    <location>
        <begin position="52"/>
        <end position="79"/>
    </location>
</feature>
<protein>
    <recommendedName>
        <fullName evidence="10">Fluoride-specific ion channel FluC</fullName>
    </recommendedName>
</protein>
<dbReference type="HAMAP" id="MF_00454">
    <property type="entry name" value="FluC"/>
    <property type="match status" value="1"/>
</dbReference>
<evidence type="ECO:0000313" key="12">
    <source>
        <dbReference type="Proteomes" id="UP000003244"/>
    </source>
</evidence>
<reference evidence="11 12" key="1">
    <citation type="submission" date="2010-08" db="EMBL/GenBank/DDBJ databases">
        <authorList>
            <person name="Harkins D.M."/>
            <person name="Madupu R."/>
            <person name="Durkin A.S."/>
            <person name="Torralba M."/>
            <person name="Methe B."/>
            <person name="Sutton G.G."/>
            <person name="Nelson K.E."/>
        </authorList>
    </citation>
    <scope>NUCLEOTIDE SEQUENCE [LARGE SCALE GENOMIC DNA]</scope>
    <source>
        <strain evidence="11 12">DSM 17678</strain>
    </source>
</reference>
<keyword evidence="2 10" id="KW-1003">Cell membrane</keyword>
<dbReference type="Proteomes" id="UP000003244">
    <property type="component" value="Unassembled WGS sequence"/>
</dbReference>
<evidence type="ECO:0000256" key="3">
    <source>
        <dbReference type="ARBA" id="ARBA00022692"/>
    </source>
</evidence>
<keyword evidence="10" id="KW-0915">Sodium</keyword>
<dbReference type="GO" id="GO:0046872">
    <property type="term" value="F:metal ion binding"/>
    <property type="evidence" value="ECO:0007669"/>
    <property type="project" value="UniProtKB-KW"/>
</dbReference>
<gene>
    <name evidence="10" type="primary">fluC</name>
    <name evidence="10" type="synonym">crcB</name>
    <name evidence="11" type="ORF">HMPREF0634_0815</name>
</gene>
<organism evidence="11 12">
    <name type="scientific">Peptostreptococcus stomatis DSM 17678</name>
    <dbReference type="NCBI Taxonomy" id="596315"/>
    <lineage>
        <taxon>Bacteria</taxon>
        <taxon>Bacillati</taxon>
        <taxon>Bacillota</taxon>
        <taxon>Clostridia</taxon>
        <taxon>Peptostreptococcales</taxon>
        <taxon>Peptostreptococcaceae</taxon>
        <taxon>Peptostreptococcus</taxon>
    </lineage>
</organism>
<comment type="caution">
    <text evidence="11">The sequence shown here is derived from an EMBL/GenBank/DDBJ whole genome shotgun (WGS) entry which is preliminary data.</text>
</comment>
<dbReference type="STRING" id="596315.HMPREF0634_0815"/>
<keyword evidence="10" id="KW-0406">Ion transport</keyword>
<evidence type="ECO:0000256" key="6">
    <source>
        <dbReference type="ARBA" id="ARBA00023303"/>
    </source>
</evidence>
<dbReference type="PANTHER" id="PTHR28259:SF1">
    <property type="entry name" value="FLUORIDE EXPORT PROTEIN 1-RELATED"/>
    <property type="match status" value="1"/>
</dbReference>
<dbReference type="InterPro" id="IPR003691">
    <property type="entry name" value="FluC"/>
</dbReference>
<feature type="transmembrane region" description="Helical" evidence="10">
    <location>
        <begin position="91"/>
        <end position="110"/>
    </location>
</feature>
<dbReference type="GO" id="GO:0140114">
    <property type="term" value="P:cellular detoxification of fluoride"/>
    <property type="evidence" value="ECO:0007669"/>
    <property type="project" value="UniProtKB-UniRule"/>
</dbReference>
<evidence type="ECO:0000256" key="5">
    <source>
        <dbReference type="ARBA" id="ARBA00023136"/>
    </source>
</evidence>
<comment type="activity regulation">
    <text evidence="10">Na(+) is not transported, but it plays an essential structural role and its presence is essential for fluoride channel function.</text>
</comment>
<evidence type="ECO:0000256" key="10">
    <source>
        <dbReference type="HAMAP-Rule" id="MF_00454"/>
    </source>
</evidence>
<dbReference type="OrthoDB" id="9815830at2"/>
<proteinExistence type="inferred from homology"/>
<evidence type="ECO:0000256" key="1">
    <source>
        <dbReference type="ARBA" id="ARBA00004651"/>
    </source>
</evidence>
<feature type="binding site" evidence="10">
    <location>
        <position position="104"/>
    </location>
    <ligand>
        <name>Na(+)</name>
        <dbReference type="ChEBI" id="CHEBI:29101"/>
        <note>structural</note>
    </ligand>
</feature>
<sequence length="153" mass="16912">MIKNSKYDQSLPYIFMGGLIGSLLRFVVFTRLDSLTDHKSDLIVIKANHVEGLFLSLFHYLPMATLVVNLIGSFALALLARCLLVRLRPQIYNLFATGLIGSFTTFSTFSKDFCQLVLDGHPIPGLIYILVSIFGGLLMAVIGNNLGKKVNKC</sequence>
<accession>E0E0W7</accession>
<evidence type="ECO:0000256" key="8">
    <source>
        <dbReference type="ARBA" id="ARBA00035585"/>
    </source>
</evidence>
<keyword evidence="10" id="KW-0813">Transport</keyword>
<keyword evidence="6 10" id="KW-0407">Ion channel</keyword>
<dbReference type="eggNOG" id="COG0239">
    <property type="taxonomic scope" value="Bacteria"/>
</dbReference>
<dbReference type="GO" id="GO:0062054">
    <property type="term" value="F:fluoride channel activity"/>
    <property type="evidence" value="ECO:0007669"/>
    <property type="project" value="UniProtKB-UniRule"/>
</dbReference>
<dbReference type="EMBL" id="ADGQ01000001">
    <property type="protein sequence ID" value="EFM65457.1"/>
    <property type="molecule type" value="Genomic_DNA"/>
</dbReference>
<evidence type="ECO:0000256" key="7">
    <source>
        <dbReference type="ARBA" id="ARBA00035120"/>
    </source>
</evidence>
<dbReference type="Pfam" id="PF02537">
    <property type="entry name" value="CRCB"/>
    <property type="match status" value="1"/>
</dbReference>
<comment type="subcellular location">
    <subcellularLocation>
        <location evidence="1 10">Cell membrane</location>
        <topology evidence="1 10">Multi-pass membrane protein</topology>
    </subcellularLocation>
</comment>
<dbReference type="RefSeq" id="WP_007787833.1">
    <property type="nucleotide sequence ID" value="NZ_ADGQ01000001.1"/>
</dbReference>
<feature type="transmembrane region" description="Helical" evidence="10">
    <location>
        <begin position="12"/>
        <end position="32"/>
    </location>
</feature>
<keyword evidence="3 10" id="KW-0812">Transmembrane</keyword>
<keyword evidence="4 10" id="KW-1133">Transmembrane helix</keyword>
<dbReference type="PANTHER" id="PTHR28259">
    <property type="entry name" value="FLUORIDE EXPORT PROTEIN 1-RELATED"/>
    <property type="match status" value="1"/>
</dbReference>
<evidence type="ECO:0000256" key="2">
    <source>
        <dbReference type="ARBA" id="ARBA00022475"/>
    </source>
</evidence>
<keyword evidence="12" id="KW-1185">Reference proteome</keyword>
<comment type="function">
    <text evidence="9 10">Fluoride-specific ion channel. Important for reducing fluoride concentration in the cell, thus reducing its toxicity.</text>
</comment>
<comment type="catalytic activity">
    <reaction evidence="8">
        <text>fluoride(in) = fluoride(out)</text>
        <dbReference type="Rhea" id="RHEA:76159"/>
        <dbReference type="ChEBI" id="CHEBI:17051"/>
    </reaction>
    <physiologicalReaction direction="left-to-right" evidence="8">
        <dbReference type="Rhea" id="RHEA:76160"/>
    </physiologicalReaction>
</comment>
<comment type="similarity">
    <text evidence="7 10">Belongs to the fluoride channel Fluc/FEX (TC 1.A.43) family.</text>
</comment>
<dbReference type="AlphaFoldDB" id="E0E0W7"/>
<feature type="transmembrane region" description="Helical" evidence="10">
    <location>
        <begin position="122"/>
        <end position="142"/>
    </location>
</feature>